<dbReference type="SUPFAM" id="SSF52540">
    <property type="entry name" value="P-loop containing nucleoside triphosphate hydrolases"/>
    <property type="match status" value="1"/>
</dbReference>
<dbReference type="GO" id="GO:0005524">
    <property type="term" value="F:ATP binding"/>
    <property type="evidence" value="ECO:0007669"/>
    <property type="project" value="UniProtKB-KW"/>
</dbReference>
<evidence type="ECO:0000313" key="6">
    <source>
        <dbReference type="Proteomes" id="UP000676996"/>
    </source>
</evidence>
<dbReference type="InterPro" id="IPR017911">
    <property type="entry name" value="MacB-like_ATP-bd"/>
</dbReference>
<keyword evidence="1" id="KW-0813">Transport</keyword>
<keyword evidence="6" id="KW-1185">Reference proteome</keyword>
<dbReference type="PANTHER" id="PTHR24220">
    <property type="entry name" value="IMPORT ATP-BINDING PROTEIN"/>
    <property type="match status" value="1"/>
</dbReference>
<dbReference type="InterPro" id="IPR003593">
    <property type="entry name" value="AAA+_ATPase"/>
</dbReference>
<keyword evidence="3 5" id="KW-0067">ATP-binding</keyword>
<evidence type="ECO:0000256" key="3">
    <source>
        <dbReference type="ARBA" id="ARBA00022840"/>
    </source>
</evidence>
<dbReference type="InterPro" id="IPR015854">
    <property type="entry name" value="ABC_transpr_LolD-like"/>
</dbReference>
<dbReference type="AlphaFoldDB" id="A0A8T4IAA7"/>
<protein>
    <submittedName>
        <fullName evidence="5">ABC transporter ATP-binding protein</fullName>
    </submittedName>
</protein>
<organism evidence="5 6">
    <name type="scientific">Stakelama marina</name>
    <dbReference type="NCBI Taxonomy" id="2826939"/>
    <lineage>
        <taxon>Bacteria</taxon>
        <taxon>Pseudomonadati</taxon>
        <taxon>Pseudomonadota</taxon>
        <taxon>Alphaproteobacteria</taxon>
        <taxon>Sphingomonadales</taxon>
        <taxon>Sphingomonadaceae</taxon>
        <taxon>Stakelama</taxon>
    </lineage>
</organism>
<dbReference type="PROSITE" id="PS00211">
    <property type="entry name" value="ABC_TRANSPORTER_1"/>
    <property type="match status" value="1"/>
</dbReference>
<keyword evidence="2" id="KW-0547">Nucleotide-binding</keyword>
<dbReference type="InterPro" id="IPR003439">
    <property type="entry name" value="ABC_transporter-like_ATP-bd"/>
</dbReference>
<dbReference type="GO" id="GO:0022857">
    <property type="term" value="F:transmembrane transporter activity"/>
    <property type="evidence" value="ECO:0007669"/>
    <property type="project" value="TreeGrafter"/>
</dbReference>
<dbReference type="GO" id="GO:0016887">
    <property type="term" value="F:ATP hydrolysis activity"/>
    <property type="evidence" value="ECO:0007669"/>
    <property type="project" value="InterPro"/>
</dbReference>
<proteinExistence type="predicted"/>
<reference evidence="5" key="1">
    <citation type="submission" date="2021-04" db="EMBL/GenBank/DDBJ databases">
        <title>Ouciella asimina sp. nov., isolated from the surface seawater in the hydrothermal field of Okinawa Trough.</title>
        <authorList>
            <person name="Shuang W."/>
        </authorList>
    </citation>
    <scope>NUCLEOTIDE SEQUENCE</scope>
    <source>
        <strain evidence="5">LXI357</strain>
    </source>
</reference>
<name>A0A8T4IAA7_9SPHN</name>
<dbReference type="Gene3D" id="3.40.50.300">
    <property type="entry name" value="P-loop containing nucleotide triphosphate hydrolases"/>
    <property type="match status" value="1"/>
</dbReference>
<dbReference type="PANTHER" id="PTHR24220:SF86">
    <property type="entry name" value="ABC TRANSPORTER ABCH.1"/>
    <property type="match status" value="1"/>
</dbReference>
<evidence type="ECO:0000313" key="5">
    <source>
        <dbReference type="EMBL" id="MBR0551293.1"/>
    </source>
</evidence>
<sequence>MSAIVEARGLTRTLPLDPPVTLVDDASFAIAPGSFTAIVGPSGCGKSSLLYLLGMLDRPDDGTLLIEGRDTTPLSGDARARLRLERFGFIFQFHFLLPELTALENVSLPMRRLGRLDRHAARDRAHMLLSELGIGEKTAKLPGHLSGGERQRVAIARALANDPVLILADEPTGSLDSVNSQRVVDTLHQVAGEQGRAVVCVTHDGAIAANADARIEMLDGHIVAGGTMAAS</sequence>
<feature type="domain" description="ABC transporter" evidence="4">
    <location>
        <begin position="5"/>
        <end position="231"/>
    </location>
</feature>
<dbReference type="Proteomes" id="UP000676996">
    <property type="component" value="Unassembled WGS sequence"/>
</dbReference>
<gene>
    <name evidence="5" type="ORF">J7S20_02095</name>
</gene>
<dbReference type="SMART" id="SM00382">
    <property type="entry name" value="AAA"/>
    <property type="match status" value="1"/>
</dbReference>
<dbReference type="InterPro" id="IPR017871">
    <property type="entry name" value="ABC_transporter-like_CS"/>
</dbReference>
<dbReference type="EMBL" id="JAGRQC010000001">
    <property type="protein sequence ID" value="MBR0551293.1"/>
    <property type="molecule type" value="Genomic_DNA"/>
</dbReference>
<dbReference type="GO" id="GO:0005886">
    <property type="term" value="C:plasma membrane"/>
    <property type="evidence" value="ECO:0007669"/>
    <property type="project" value="TreeGrafter"/>
</dbReference>
<evidence type="ECO:0000256" key="2">
    <source>
        <dbReference type="ARBA" id="ARBA00022741"/>
    </source>
</evidence>
<comment type="caution">
    <text evidence="5">The sequence shown here is derived from an EMBL/GenBank/DDBJ whole genome shotgun (WGS) entry which is preliminary data.</text>
</comment>
<dbReference type="RefSeq" id="WP_284052575.1">
    <property type="nucleotide sequence ID" value="NZ_JAGRQC010000001.1"/>
</dbReference>
<accession>A0A8T4IAA7</accession>
<dbReference type="Pfam" id="PF00005">
    <property type="entry name" value="ABC_tran"/>
    <property type="match status" value="1"/>
</dbReference>
<evidence type="ECO:0000259" key="4">
    <source>
        <dbReference type="PROSITE" id="PS50893"/>
    </source>
</evidence>
<evidence type="ECO:0000256" key="1">
    <source>
        <dbReference type="ARBA" id="ARBA00022448"/>
    </source>
</evidence>
<dbReference type="InterPro" id="IPR027417">
    <property type="entry name" value="P-loop_NTPase"/>
</dbReference>
<dbReference type="PROSITE" id="PS50893">
    <property type="entry name" value="ABC_TRANSPORTER_2"/>
    <property type="match status" value="1"/>
</dbReference>
<dbReference type="CDD" id="cd03255">
    <property type="entry name" value="ABC_MJ0796_LolCDE_FtsE"/>
    <property type="match status" value="1"/>
</dbReference>